<evidence type="ECO:0000313" key="2">
    <source>
        <dbReference type="Proteomes" id="UP000054217"/>
    </source>
</evidence>
<organism evidence="1 2">
    <name type="scientific">Pisolithus tinctorius Marx 270</name>
    <dbReference type="NCBI Taxonomy" id="870435"/>
    <lineage>
        <taxon>Eukaryota</taxon>
        <taxon>Fungi</taxon>
        <taxon>Dikarya</taxon>
        <taxon>Basidiomycota</taxon>
        <taxon>Agaricomycotina</taxon>
        <taxon>Agaricomycetes</taxon>
        <taxon>Agaricomycetidae</taxon>
        <taxon>Boletales</taxon>
        <taxon>Sclerodermatineae</taxon>
        <taxon>Pisolithaceae</taxon>
        <taxon>Pisolithus</taxon>
    </lineage>
</organism>
<sequence>MCLFTPFSLSPVRHSTPGNMALRSGKNNARDNCAIHRGMRGTQYIMRGTGYAVRGARCKGCATVYAKPSLREHHAS</sequence>
<dbReference type="EMBL" id="KN832047">
    <property type="protein sequence ID" value="KIN96405.1"/>
    <property type="molecule type" value="Genomic_DNA"/>
</dbReference>
<evidence type="ECO:0000313" key="1">
    <source>
        <dbReference type="EMBL" id="KIN96405.1"/>
    </source>
</evidence>
<proteinExistence type="predicted"/>
<reference evidence="1 2" key="1">
    <citation type="submission" date="2014-04" db="EMBL/GenBank/DDBJ databases">
        <authorList>
            <consortium name="DOE Joint Genome Institute"/>
            <person name="Kuo A."/>
            <person name="Kohler A."/>
            <person name="Costa M.D."/>
            <person name="Nagy L.G."/>
            <person name="Floudas D."/>
            <person name="Copeland A."/>
            <person name="Barry K.W."/>
            <person name="Cichocki N."/>
            <person name="Veneault-Fourrey C."/>
            <person name="LaButti K."/>
            <person name="Lindquist E.A."/>
            <person name="Lipzen A."/>
            <person name="Lundell T."/>
            <person name="Morin E."/>
            <person name="Murat C."/>
            <person name="Sun H."/>
            <person name="Tunlid A."/>
            <person name="Henrissat B."/>
            <person name="Grigoriev I.V."/>
            <person name="Hibbett D.S."/>
            <person name="Martin F."/>
            <person name="Nordberg H.P."/>
            <person name="Cantor M.N."/>
            <person name="Hua S.X."/>
        </authorList>
    </citation>
    <scope>NUCLEOTIDE SEQUENCE [LARGE SCALE GENOMIC DNA]</scope>
    <source>
        <strain evidence="1 2">Marx 270</strain>
    </source>
</reference>
<dbReference type="InParanoid" id="A0A0C3NLA8"/>
<dbReference type="AlphaFoldDB" id="A0A0C3NLA8"/>
<reference evidence="2" key="2">
    <citation type="submission" date="2015-01" db="EMBL/GenBank/DDBJ databases">
        <title>Evolutionary Origins and Diversification of the Mycorrhizal Mutualists.</title>
        <authorList>
            <consortium name="DOE Joint Genome Institute"/>
            <consortium name="Mycorrhizal Genomics Consortium"/>
            <person name="Kohler A."/>
            <person name="Kuo A."/>
            <person name="Nagy L.G."/>
            <person name="Floudas D."/>
            <person name="Copeland A."/>
            <person name="Barry K.W."/>
            <person name="Cichocki N."/>
            <person name="Veneault-Fourrey C."/>
            <person name="LaButti K."/>
            <person name="Lindquist E.A."/>
            <person name="Lipzen A."/>
            <person name="Lundell T."/>
            <person name="Morin E."/>
            <person name="Murat C."/>
            <person name="Riley R."/>
            <person name="Ohm R."/>
            <person name="Sun H."/>
            <person name="Tunlid A."/>
            <person name="Henrissat B."/>
            <person name="Grigoriev I.V."/>
            <person name="Hibbett D.S."/>
            <person name="Martin F."/>
        </authorList>
    </citation>
    <scope>NUCLEOTIDE SEQUENCE [LARGE SCALE GENOMIC DNA]</scope>
    <source>
        <strain evidence="2">Marx 270</strain>
    </source>
</reference>
<accession>A0A0C3NLA8</accession>
<name>A0A0C3NLA8_PISTI</name>
<keyword evidence="2" id="KW-1185">Reference proteome</keyword>
<gene>
    <name evidence="1" type="ORF">M404DRAFT_246372</name>
</gene>
<protein>
    <submittedName>
        <fullName evidence="1">Uncharacterized protein</fullName>
    </submittedName>
</protein>
<dbReference type="Proteomes" id="UP000054217">
    <property type="component" value="Unassembled WGS sequence"/>
</dbReference>
<dbReference type="HOGENOM" id="CLU_2655464_0_0_1"/>